<accession>A0A0K0X2A8</accession>
<name>A0A0K0X2A8_MYCGD</name>
<evidence type="ECO:0000313" key="1">
    <source>
        <dbReference type="EMBL" id="AKS31575.1"/>
    </source>
</evidence>
<reference evidence="1 2" key="1">
    <citation type="submission" date="2015-07" db="EMBL/GenBank/DDBJ databases">
        <title>Complete genome sequence of Mycobacterium goodii X7B, a facultative thermophilic biodesulfurizing bacterium.</title>
        <authorList>
            <person name="Yu B."/>
            <person name="Li F."/>
            <person name="Xu P."/>
        </authorList>
    </citation>
    <scope>NUCLEOTIDE SEQUENCE [LARGE SCALE GENOMIC DNA]</scope>
    <source>
        <strain evidence="1 2">X7B</strain>
    </source>
</reference>
<dbReference type="Proteomes" id="UP000062255">
    <property type="component" value="Chromosome"/>
</dbReference>
<dbReference type="KEGG" id="mgo:AFA91_06450"/>
<evidence type="ECO:0008006" key="3">
    <source>
        <dbReference type="Google" id="ProtNLM"/>
    </source>
</evidence>
<proteinExistence type="predicted"/>
<protein>
    <recommendedName>
        <fullName evidence="3">DUF35 domain-containing protein</fullName>
    </recommendedName>
</protein>
<sequence length="71" mass="7558">MGTVTAAVTVHTHPVHPTPFVVADIAVDSHPLVIQATVCHKPDVGDRVIGREVDSDSGPEIVFDVFEGTDR</sequence>
<evidence type="ECO:0000313" key="2">
    <source>
        <dbReference type="Proteomes" id="UP000062255"/>
    </source>
</evidence>
<dbReference type="STRING" id="134601.AFA91_06450"/>
<dbReference type="PATRIC" id="fig|134601.6.peg.1341"/>
<dbReference type="AlphaFoldDB" id="A0A0K0X2A8"/>
<gene>
    <name evidence="1" type="ORF">AFA91_06450</name>
</gene>
<dbReference type="EMBL" id="CP012150">
    <property type="protein sequence ID" value="AKS31575.1"/>
    <property type="molecule type" value="Genomic_DNA"/>
</dbReference>
<organism evidence="1 2">
    <name type="scientific">Mycolicibacterium goodii</name>
    <name type="common">Mycobacterium goodii</name>
    <dbReference type="NCBI Taxonomy" id="134601"/>
    <lineage>
        <taxon>Bacteria</taxon>
        <taxon>Bacillati</taxon>
        <taxon>Actinomycetota</taxon>
        <taxon>Actinomycetes</taxon>
        <taxon>Mycobacteriales</taxon>
        <taxon>Mycobacteriaceae</taxon>
        <taxon>Mycolicibacterium</taxon>
    </lineage>
</organism>